<feature type="compositionally biased region" description="Basic and acidic residues" evidence="2">
    <location>
        <begin position="171"/>
        <end position="180"/>
    </location>
</feature>
<proteinExistence type="predicted"/>
<feature type="compositionally biased region" description="Basic and acidic residues" evidence="2">
    <location>
        <begin position="603"/>
        <end position="612"/>
    </location>
</feature>
<protein>
    <submittedName>
        <fullName evidence="3">Uncharacterized protein</fullName>
    </submittedName>
</protein>
<feature type="compositionally biased region" description="Polar residues" evidence="2">
    <location>
        <begin position="446"/>
        <end position="465"/>
    </location>
</feature>
<name>A0A2S5BIP3_9BASI</name>
<feature type="compositionally biased region" description="Basic and acidic residues" evidence="2">
    <location>
        <begin position="56"/>
        <end position="70"/>
    </location>
</feature>
<dbReference type="STRING" id="741276.A0A2S5BIP3"/>
<feature type="compositionally biased region" description="Basic and acidic residues" evidence="2">
    <location>
        <begin position="1020"/>
        <end position="1037"/>
    </location>
</feature>
<feature type="compositionally biased region" description="Polar residues" evidence="2">
    <location>
        <begin position="201"/>
        <end position="217"/>
    </location>
</feature>
<organism evidence="3 4">
    <name type="scientific">Rhodotorula taiwanensis</name>
    <dbReference type="NCBI Taxonomy" id="741276"/>
    <lineage>
        <taxon>Eukaryota</taxon>
        <taxon>Fungi</taxon>
        <taxon>Dikarya</taxon>
        <taxon>Basidiomycota</taxon>
        <taxon>Pucciniomycotina</taxon>
        <taxon>Microbotryomycetes</taxon>
        <taxon>Sporidiobolales</taxon>
        <taxon>Sporidiobolaceae</taxon>
        <taxon>Rhodotorula</taxon>
    </lineage>
</organism>
<feature type="compositionally biased region" description="Basic and acidic residues" evidence="2">
    <location>
        <begin position="566"/>
        <end position="577"/>
    </location>
</feature>
<feature type="region of interest" description="Disordered" evidence="2">
    <location>
        <begin position="1"/>
        <end position="612"/>
    </location>
</feature>
<feature type="compositionally biased region" description="Polar residues" evidence="2">
    <location>
        <begin position="115"/>
        <end position="129"/>
    </location>
</feature>
<feature type="compositionally biased region" description="Low complexity" evidence="2">
    <location>
        <begin position="95"/>
        <end position="108"/>
    </location>
</feature>
<sequence>MAPYQGRFPPRPGAGAAPPDLSDRLGLRQARHAPAPSRYSYEARSYQAGHQPTQTRDGRRPAAPAAHRDSTSSNLLARLDGNEPPSVQAKRTEPAAKGPAKPQAPLAARLIAEYTTGSNGGQSQSLSRQTSEDTRWSNKGFQPATPVGGKPGSSSAGKQQSKPSHATDLSSRIEPKEARSRTRRSPVAPGPSRLSLEDRISSTIVNHIDLTQDTSSPVAPAIHARAPSRGSRGNTPVPGRSAPSLLQRLTGPPTQANAGHRESASRQSSVASDMSLSTSDVAASSPPRPVPPPDLVRSDARREVAPAANGSTATVERRTTGVQQQQQGPAFVEHREALRPDRHRSHSATRPTPAQLAASSASASQDQNPIAQPARVQPPPALPEVAISATLPASTESAASSTNTGATGGHAEPTIAGSRPLSATSTGRPPSPPRTAAAVTARPALGQQTPSTIPRGSAESSTSAVPQNPPTAPATRRPRQAEAGTPPLVNARRRSNSAGSVAQPISGTEAGTPPLDPRTDVLASASPAQSADPTSADAGETEGAAQAVAAAAAASHGDGAAPAVKIEPRSTDADRSLGEQSAVRADADVKPVVDAGAPSTAVSRRDPPSSRDALLEEQRKLKAAQQELDMLRRQEALLERLRKEREASARAKEHAENLRNVEAAEKAAAATKRLRENLDREKAQLEAAQRAQRATARPSQTTAAGAVLPGAPPLTASHTPAVKSPDQALPQTAQIVAAATIGEQTWAREVPPRLPPATYDWTRYSHHPVMDAVVQQRDALFALQRKCDLAGLQAASRSAVARQLAKYTRNSQQGQFSKQGNRLRDYTSFCSDIGVPPFPISDALLVLYAAAASPLEAGEKKRKQFIYSLRGLAKAIEPLWHRNAEYEQLRGWPTTALALATWKALGNVRNARNAHAHSSTSASSDIGASPFSDERTQASVGMAASLALASTSKRAPNGLSPLGIASGDRGKSAATSADLTVLPHRKRPSSPSVDDTPAAKQPRIEVAGFAGDGNTTADSDAERGSPAHEIPKAEKKPGIPSKTALQIPGTSMARSTLFRRLSPCPVPDDSSSSRPHPIAAFLIAFHQSLAVVAEPLIAAGCDSIADLARFAQLEVDTRLALLDQLHSADDSLMLDADAWSRLEGALAAVKARRWLLDASST</sequence>
<keyword evidence="1" id="KW-0175">Coiled coil</keyword>
<accession>A0A2S5BIP3</accession>
<feature type="compositionally biased region" description="Low complexity" evidence="2">
    <location>
        <begin position="422"/>
        <end position="444"/>
    </location>
</feature>
<feature type="compositionally biased region" description="Polar residues" evidence="2">
    <location>
        <begin position="265"/>
        <end position="278"/>
    </location>
</feature>
<reference evidence="3 4" key="1">
    <citation type="journal article" date="2018" name="Front. Microbiol.">
        <title>Prospects for Fungal Bioremediation of Acidic Radioactive Waste Sites: Characterization and Genome Sequence of Rhodotorula taiwanensis MD1149.</title>
        <authorList>
            <person name="Tkavc R."/>
            <person name="Matrosova V.Y."/>
            <person name="Grichenko O.E."/>
            <person name="Gostincar C."/>
            <person name="Volpe R.P."/>
            <person name="Klimenkova P."/>
            <person name="Gaidamakova E.K."/>
            <person name="Zhou C.E."/>
            <person name="Stewart B.J."/>
            <person name="Lyman M.G."/>
            <person name="Malfatti S.A."/>
            <person name="Rubinfeld B."/>
            <person name="Courtot M."/>
            <person name="Singh J."/>
            <person name="Dalgard C.L."/>
            <person name="Hamilton T."/>
            <person name="Frey K.G."/>
            <person name="Gunde-Cimerman N."/>
            <person name="Dugan L."/>
            <person name="Daly M.J."/>
        </authorList>
    </citation>
    <scope>NUCLEOTIDE SEQUENCE [LARGE SCALE GENOMIC DNA]</scope>
    <source>
        <strain evidence="3 4">MD1149</strain>
    </source>
</reference>
<evidence type="ECO:0000256" key="1">
    <source>
        <dbReference type="SAM" id="Coils"/>
    </source>
</evidence>
<dbReference type="AlphaFoldDB" id="A0A2S5BIP3"/>
<keyword evidence="4" id="KW-1185">Reference proteome</keyword>
<feature type="compositionally biased region" description="Low complexity" evidence="2">
    <location>
        <begin position="541"/>
        <end position="563"/>
    </location>
</feature>
<evidence type="ECO:0000313" key="4">
    <source>
        <dbReference type="Proteomes" id="UP000237144"/>
    </source>
</evidence>
<feature type="region of interest" description="Disordered" evidence="2">
    <location>
        <begin position="957"/>
        <end position="1046"/>
    </location>
</feature>
<evidence type="ECO:0000313" key="3">
    <source>
        <dbReference type="EMBL" id="POY76630.1"/>
    </source>
</evidence>
<evidence type="ECO:0000256" key="2">
    <source>
        <dbReference type="SAM" id="MobiDB-lite"/>
    </source>
</evidence>
<gene>
    <name evidence="3" type="ORF">BMF94_0221</name>
</gene>
<dbReference type="EMBL" id="PJQD01000002">
    <property type="protein sequence ID" value="POY76630.1"/>
    <property type="molecule type" value="Genomic_DNA"/>
</dbReference>
<feature type="compositionally biased region" description="Low complexity" evidence="2">
    <location>
        <begin position="914"/>
        <end position="929"/>
    </location>
</feature>
<feature type="coiled-coil region" evidence="1">
    <location>
        <begin position="614"/>
        <end position="695"/>
    </location>
</feature>
<feature type="compositionally biased region" description="Polar residues" evidence="2">
    <location>
        <begin position="496"/>
        <end position="506"/>
    </location>
</feature>
<feature type="compositionally biased region" description="Polar residues" evidence="2">
    <location>
        <begin position="152"/>
        <end position="170"/>
    </location>
</feature>
<feature type="compositionally biased region" description="Low complexity" evidence="2">
    <location>
        <begin position="388"/>
        <end position="405"/>
    </location>
</feature>
<feature type="region of interest" description="Disordered" evidence="2">
    <location>
        <begin position="914"/>
        <end position="933"/>
    </location>
</feature>
<dbReference type="Proteomes" id="UP000237144">
    <property type="component" value="Unassembled WGS sequence"/>
</dbReference>
<comment type="caution">
    <text evidence="3">The sequence shown here is derived from an EMBL/GenBank/DDBJ whole genome shotgun (WGS) entry which is preliminary data.</text>
</comment>